<gene>
    <name evidence="1" type="ORF">G3446_19230</name>
</gene>
<protein>
    <submittedName>
        <fullName evidence="1">Uncharacterized protein</fullName>
    </submittedName>
</protein>
<proteinExistence type="predicted"/>
<dbReference type="EMBL" id="JAAIJQ010000070">
    <property type="protein sequence ID" value="NEV63993.1"/>
    <property type="molecule type" value="Genomic_DNA"/>
</dbReference>
<dbReference type="RefSeq" id="WP_164454465.1">
    <property type="nucleotide sequence ID" value="NZ_JAAIJQ010000070.1"/>
</dbReference>
<dbReference type="AlphaFoldDB" id="A0A6M0K4Z3"/>
<sequence length="60" mass="6231">MVSTGGNEIPPVRIKLTWGLSLGALGLDVMRTGDVKPVRAIIALGCNLPSAGVSGRERMV</sequence>
<reference evidence="1 2" key="1">
    <citation type="submission" date="2020-02" db="EMBL/GenBank/DDBJ databases">
        <title>Genome sequences of Thiorhodococcus mannitoliphagus and Thiorhodococcus minor, purple sulfur photosynthetic bacteria in the gammaproteobacterial family, Chromatiaceae.</title>
        <authorList>
            <person name="Aviles F.A."/>
            <person name="Meyer T.E."/>
            <person name="Kyndt J.A."/>
        </authorList>
    </citation>
    <scope>NUCLEOTIDE SEQUENCE [LARGE SCALE GENOMIC DNA]</scope>
    <source>
        <strain evidence="1 2">DSM 11518</strain>
    </source>
</reference>
<keyword evidence="2" id="KW-1185">Reference proteome</keyword>
<comment type="caution">
    <text evidence="1">The sequence shown here is derived from an EMBL/GenBank/DDBJ whole genome shotgun (WGS) entry which is preliminary data.</text>
</comment>
<organism evidence="1 2">
    <name type="scientific">Thiorhodococcus minor</name>
    <dbReference type="NCBI Taxonomy" id="57489"/>
    <lineage>
        <taxon>Bacteria</taxon>
        <taxon>Pseudomonadati</taxon>
        <taxon>Pseudomonadota</taxon>
        <taxon>Gammaproteobacteria</taxon>
        <taxon>Chromatiales</taxon>
        <taxon>Chromatiaceae</taxon>
        <taxon>Thiorhodococcus</taxon>
    </lineage>
</organism>
<evidence type="ECO:0000313" key="1">
    <source>
        <dbReference type="EMBL" id="NEV63993.1"/>
    </source>
</evidence>
<evidence type="ECO:0000313" key="2">
    <source>
        <dbReference type="Proteomes" id="UP000483379"/>
    </source>
</evidence>
<accession>A0A6M0K4Z3</accession>
<dbReference type="Proteomes" id="UP000483379">
    <property type="component" value="Unassembled WGS sequence"/>
</dbReference>
<name>A0A6M0K4Z3_9GAMM</name>